<keyword evidence="2" id="KW-1185">Reference proteome</keyword>
<sequence length="155" mass="16969">MTTRDQASGRLVSRCMAVAPSVDYLFFTNTESHKTDELKGDPHVNIAFLDTYGQWASISGTASIETDRSLIEKHYSPTLKAWMGDLGDDKHNGSQNDPRIGIIRVKMATATYAITDRAVLGRVAEVAKGVVTGEQANVNAIREITESEVRARRSA</sequence>
<evidence type="ECO:0000313" key="1">
    <source>
        <dbReference type="EMBL" id="KAJ2967398.1"/>
    </source>
</evidence>
<organism evidence="1 2">
    <name type="scientific">Xylaria curta</name>
    <dbReference type="NCBI Taxonomy" id="42375"/>
    <lineage>
        <taxon>Eukaryota</taxon>
        <taxon>Fungi</taxon>
        <taxon>Dikarya</taxon>
        <taxon>Ascomycota</taxon>
        <taxon>Pezizomycotina</taxon>
        <taxon>Sordariomycetes</taxon>
        <taxon>Xylariomycetidae</taxon>
        <taxon>Xylariales</taxon>
        <taxon>Xylariaceae</taxon>
        <taxon>Xylaria</taxon>
    </lineage>
</organism>
<protein>
    <submittedName>
        <fullName evidence="1">Uncharacterized protein</fullName>
    </submittedName>
</protein>
<reference evidence="1" key="1">
    <citation type="submission" date="2022-10" db="EMBL/GenBank/DDBJ databases">
        <title>Genome Sequence of Xylaria curta.</title>
        <authorList>
            <person name="Buettner E."/>
        </authorList>
    </citation>
    <scope>NUCLEOTIDE SEQUENCE</scope>
    <source>
        <strain evidence="1">Babe10</strain>
    </source>
</reference>
<gene>
    <name evidence="1" type="ORF">NUW58_g10464</name>
</gene>
<evidence type="ECO:0000313" key="2">
    <source>
        <dbReference type="Proteomes" id="UP001143856"/>
    </source>
</evidence>
<accession>A0ACC1MME6</accession>
<dbReference type="Proteomes" id="UP001143856">
    <property type="component" value="Unassembled WGS sequence"/>
</dbReference>
<comment type="caution">
    <text evidence="1">The sequence shown here is derived from an EMBL/GenBank/DDBJ whole genome shotgun (WGS) entry which is preliminary data.</text>
</comment>
<name>A0ACC1MME6_9PEZI</name>
<proteinExistence type="predicted"/>
<dbReference type="EMBL" id="JAPDGR010004705">
    <property type="protein sequence ID" value="KAJ2967398.1"/>
    <property type="molecule type" value="Genomic_DNA"/>
</dbReference>